<dbReference type="Gene3D" id="2.40.160.50">
    <property type="entry name" value="membrane protein fhac: a member of the omp85/tpsb transporter family"/>
    <property type="match status" value="1"/>
</dbReference>
<evidence type="ECO:0000313" key="13">
    <source>
        <dbReference type="Proteomes" id="UP000190667"/>
    </source>
</evidence>
<dbReference type="InterPro" id="IPR005565">
    <property type="entry name" value="Hemolysn_activator_HlyB_C"/>
</dbReference>
<keyword evidence="7" id="KW-0406">Ion transport</keyword>
<dbReference type="InterPro" id="IPR035251">
    <property type="entry name" value="ShlB_POTRA"/>
</dbReference>
<dbReference type="Pfam" id="PF08479">
    <property type="entry name" value="POTRA_2"/>
    <property type="match status" value="1"/>
</dbReference>
<dbReference type="EMBL" id="MRUL01000035">
    <property type="protein sequence ID" value="OON34698.1"/>
    <property type="molecule type" value="Genomic_DNA"/>
</dbReference>
<keyword evidence="6" id="KW-0653">Protein transport</keyword>
<dbReference type="InterPro" id="IPR027282">
    <property type="entry name" value="TPS"/>
</dbReference>
<evidence type="ECO:0000256" key="1">
    <source>
        <dbReference type="ARBA" id="ARBA00004442"/>
    </source>
</evidence>
<dbReference type="PANTHER" id="PTHR34597:SF3">
    <property type="entry name" value="OUTER MEMBRANE TRANSPORTER CDIB"/>
    <property type="match status" value="1"/>
</dbReference>
<accession>A0A1S8Y780</accession>
<dbReference type="InterPro" id="IPR013686">
    <property type="entry name" value="Polypept-transport_assoc_ShlB"/>
</dbReference>
<evidence type="ECO:0000256" key="7">
    <source>
        <dbReference type="ARBA" id="ARBA00023065"/>
    </source>
</evidence>
<gene>
    <name evidence="12" type="ORF">BTJ39_23470</name>
</gene>
<organism evidence="12 13">
    <name type="scientific">Izhakiella australiensis</name>
    <dbReference type="NCBI Taxonomy" id="1926881"/>
    <lineage>
        <taxon>Bacteria</taxon>
        <taxon>Pseudomonadati</taxon>
        <taxon>Pseudomonadota</taxon>
        <taxon>Gammaproteobacteria</taxon>
        <taxon>Enterobacterales</taxon>
        <taxon>Erwiniaceae</taxon>
        <taxon>Izhakiella</taxon>
    </lineage>
</organism>
<dbReference type="STRING" id="1926881.BTJ39_23470"/>
<evidence type="ECO:0000256" key="9">
    <source>
        <dbReference type="ARBA" id="ARBA00023237"/>
    </source>
</evidence>
<dbReference type="Gene3D" id="3.10.20.310">
    <property type="entry name" value="membrane protein fhac"/>
    <property type="match status" value="1"/>
</dbReference>
<dbReference type="InterPro" id="IPR051544">
    <property type="entry name" value="TPS_OM_transporter"/>
</dbReference>
<keyword evidence="13" id="KW-1185">Reference proteome</keyword>
<evidence type="ECO:0000256" key="8">
    <source>
        <dbReference type="ARBA" id="ARBA00023136"/>
    </source>
</evidence>
<dbReference type="OrthoDB" id="290122at2"/>
<dbReference type="GO" id="GO:0008320">
    <property type="term" value="F:protein transmembrane transporter activity"/>
    <property type="evidence" value="ECO:0007669"/>
    <property type="project" value="TreeGrafter"/>
</dbReference>
<evidence type="ECO:0000313" key="12">
    <source>
        <dbReference type="EMBL" id="OON34698.1"/>
    </source>
</evidence>
<evidence type="ECO:0000256" key="5">
    <source>
        <dbReference type="ARBA" id="ARBA00022692"/>
    </source>
</evidence>
<dbReference type="Pfam" id="PF17287">
    <property type="entry name" value="POTRA_3"/>
    <property type="match status" value="1"/>
</dbReference>
<dbReference type="Proteomes" id="UP000190667">
    <property type="component" value="Unassembled WGS sequence"/>
</dbReference>
<feature type="signal peptide" evidence="10">
    <location>
        <begin position="1"/>
        <end position="24"/>
    </location>
</feature>
<proteinExistence type="inferred from homology"/>
<dbReference type="FunFam" id="3.10.20.310:FF:000018">
    <property type="entry name" value="ShlB/FhaC/HecB family hemolysin secretion/activation protein"/>
    <property type="match status" value="1"/>
</dbReference>
<feature type="chain" id="PRO_5012413538" evidence="10">
    <location>
        <begin position="25"/>
        <end position="575"/>
    </location>
</feature>
<evidence type="ECO:0000256" key="4">
    <source>
        <dbReference type="ARBA" id="ARBA00022452"/>
    </source>
</evidence>
<dbReference type="PANTHER" id="PTHR34597">
    <property type="entry name" value="SLR1661 PROTEIN"/>
    <property type="match status" value="1"/>
</dbReference>
<dbReference type="PROSITE" id="PS51779">
    <property type="entry name" value="POTRA"/>
    <property type="match status" value="1"/>
</dbReference>
<keyword evidence="8" id="KW-0472">Membrane</keyword>
<comment type="caution">
    <text evidence="12">The sequence shown here is derived from an EMBL/GenBank/DDBJ whole genome shotgun (WGS) entry which is preliminary data.</text>
</comment>
<keyword evidence="10" id="KW-0732">Signal</keyword>
<feature type="domain" description="POTRA" evidence="11">
    <location>
        <begin position="91"/>
        <end position="167"/>
    </location>
</feature>
<dbReference type="InterPro" id="IPR034746">
    <property type="entry name" value="POTRA"/>
</dbReference>
<keyword evidence="5" id="KW-0812">Transmembrane</keyword>
<dbReference type="PIRSF" id="PIRSF029745">
    <property type="entry name" value="FhaC"/>
    <property type="match status" value="1"/>
</dbReference>
<evidence type="ECO:0000259" key="11">
    <source>
        <dbReference type="PROSITE" id="PS51779"/>
    </source>
</evidence>
<evidence type="ECO:0000256" key="3">
    <source>
        <dbReference type="ARBA" id="ARBA00022448"/>
    </source>
</evidence>
<keyword evidence="4" id="KW-1134">Transmembrane beta strand</keyword>
<reference evidence="12 13" key="1">
    <citation type="submission" date="2016-12" db="EMBL/GenBank/DDBJ databases">
        <title>Izhakiella australiana sp. nov. of genus Izhakiella isolated from Australian desert.</title>
        <authorList>
            <person name="Ji M."/>
        </authorList>
    </citation>
    <scope>NUCLEOTIDE SEQUENCE [LARGE SCALE GENOMIC DNA]</scope>
    <source>
        <strain evidence="12 13">D4N98</strain>
    </source>
</reference>
<dbReference type="GO" id="GO:0006811">
    <property type="term" value="P:monoatomic ion transport"/>
    <property type="evidence" value="ECO:0007669"/>
    <property type="project" value="UniProtKB-KW"/>
</dbReference>
<protein>
    <submittedName>
        <fullName evidence="12">ShlB/FhaC/HecB family hemolysin secretion/activation protein</fullName>
    </submittedName>
</protein>
<comment type="subcellular location">
    <subcellularLocation>
        <location evidence="1">Cell outer membrane</location>
    </subcellularLocation>
</comment>
<dbReference type="FunFam" id="2.40.160.50:FF:000009">
    <property type="entry name" value="Putative hemolysin activator protein"/>
    <property type="match status" value="1"/>
</dbReference>
<keyword evidence="3" id="KW-0813">Transport</keyword>
<dbReference type="Pfam" id="PF03865">
    <property type="entry name" value="ShlB"/>
    <property type="match status" value="1"/>
</dbReference>
<dbReference type="GO" id="GO:0098046">
    <property type="term" value="C:type V protein secretion system complex"/>
    <property type="evidence" value="ECO:0007669"/>
    <property type="project" value="TreeGrafter"/>
</dbReference>
<sequence length="575" mass="64156">MFCLVFRRSTFALLLALPAPQVFATPLSPLAPTSGNNPPRPAAQMNNQLIHQQEQQKALEQRLMPKAPDVRLSAQSSSFGRLIFPAEKPCFQLDQVVLEGAGAMPHWLPLQRLANRAVGQCLGVQGINLLMSQLQNRLIDHGYVTSRVLAPAQNLKSGTLRLRILPGTLRHVRTTADSGSWVTLYSAFPAHAGNLLDLRDIEQGLENLQRLPTVQAEMEIVPGDRPGESDIQMRWKQAKIWRIAASVDDSGTKDTGRYQGALTLFLENPFSLSDLFYLSASHDLNFSGGKGTYNFTGHYSVPFGYWMVGVTASDYRYRQTIAGLNNDYQYRGVSRNLDFQVSRVLHRSGNQKTIASIDLIARESRNYLFDTEIGNQRRRTTSWRAGLQHRHYIGSATLDAAISYQRGTRWFGALDAPEEAFGQATALSKIIQYSLQLDLPFQLANQNFRYNVQYLRQTSNTLLTPQDQFAIGNRWTVRGFDGERNLSASRGWFVRNDIAWRTPLPQQELYLGIDYGEVGGEDANLIGHHLAGSVLGLRGAVSNIGYDLFAGVPISKPAGYRTSPVTLGFTLSWSY</sequence>
<name>A0A1S8Y780_9GAMM</name>
<dbReference type="SUPFAM" id="SSF56935">
    <property type="entry name" value="Porins"/>
    <property type="match status" value="1"/>
</dbReference>
<dbReference type="GO" id="GO:0046819">
    <property type="term" value="P:protein secretion by the type V secretion system"/>
    <property type="evidence" value="ECO:0007669"/>
    <property type="project" value="TreeGrafter"/>
</dbReference>
<evidence type="ECO:0000256" key="2">
    <source>
        <dbReference type="ARBA" id="ARBA00009055"/>
    </source>
</evidence>
<keyword evidence="9" id="KW-0998">Cell outer membrane</keyword>
<dbReference type="AlphaFoldDB" id="A0A1S8Y780"/>
<dbReference type="GO" id="GO:0009279">
    <property type="term" value="C:cell outer membrane"/>
    <property type="evidence" value="ECO:0007669"/>
    <property type="project" value="UniProtKB-SubCell"/>
</dbReference>
<comment type="similarity">
    <text evidence="2">Belongs to the TPS (TC 1.B.20) family.</text>
</comment>
<evidence type="ECO:0000256" key="6">
    <source>
        <dbReference type="ARBA" id="ARBA00022927"/>
    </source>
</evidence>
<evidence type="ECO:0000256" key="10">
    <source>
        <dbReference type="SAM" id="SignalP"/>
    </source>
</evidence>